<proteinExistence type="predicted"/>
<protein>
    <submittedName>
        <fullName evidence="1">Uncharacterized protein</fullName>
    </submittedName>
</protein>
<evidence type="ECO:0000313" key="2">
    <source>
        <dbReference type="Proteomes" id="UP001055879"/>
    </source>
</evidence>
<evidence type="ECO:0000313" key="1">
    <source>
        <dbReference type="EMBL" id="KAI3684983.1"/>
    </source>
</evidence>
<accession>A0ACB8YI69</accession>
<reference evidence="1 2" key="2">
    <citation type="journal article" date="2022" name="Mol. Ecol. Resour.">
        <title>The genomes of chicory, endive, great burdock and yacon provide insights into Asteraceae paleo-polyploidization history and plant inulin production.</title>
        <authorList>
            <person name="Fan W."/>
            <person name="Wang S."/>
            <person name="Wang H."/>
            <person name="Wang A."/>
            <person name="Jiang F."/>
            <person name="Liu H."/>
            <person name="Zhao H."/>
            <person name="Xu D."/>
            <person name="Zhang Y."/>
        </authorList>
    </citation>
    <scope>NUCLEOTIDE SEQUENCE [LARGE SCALE GENOMIC DNA]</scope>
    <source>
        <strain evidence="2">cv. Niubang</strain>
    </source>
</reference>
<dbReference type="Proteomes" id="UP001055879">
    <property type="component" value="Linkage Group LG12"/>
</dbReference>
<gene>
    <name evidence="1" type="ORF">L6452_34213</name>
</gene>
<reference evidence="2" key="1">
    <citation type="journal article" date="2022" name="Mol. Ecol. Resour.">
        <title>The genomes of chicory, endive, great burdock and yacon provide insights into Asteraceae palaeo-polyploidization history and plant inulin production.</title>
        <authorList>
            <person name="Fan W."/>
            <person name="Wang S."/>
            <person name="Wang H."/>
            <person name="Wang A."/>
            <person name="Jiang F."/>
            <person name="Liu H."/>
            <person name="Zhao H."/>
            <person name="Xu D."/>
            <person name="Zhang Y."/>
        </authorList>
    </citation>
    <scope>NUCLEOTIDE SEQUENCE [LARGE SCALE GENOMIC DNA]</scope>
    <source>
        <strain evidence="2">cv. Niubang</strain>
    </source>
</reference>
<keyword evidence="2" id="KW-1185">Reference proteome</keyword>
<comment type="caution">
    <text evidence="1">The sequence shown here is derived from an EMBL/GenBank/DDBJ whole genome shotgun (WGS) entry which is preliminary data.</text>
</comment>
<sequence>MRRDCPKLMLGSAPVKKENPTRVLGRAFQMTADEAKASADVVSGTFLINSIPARVLFDTGASFSFISELFRPKIAMPTTTLEDALVVEIANGSQVLIRNVLKKCTLGIEGRDFPIDLMPMLIGGFDVVVGMDWLANKHAEFVCSMKLIRLPSPSGEVVVVYGEKRKGNVAIITMTKARRCLVKGCSSFLAYVIDAKLEKLKFEDVKIVREFPDVFPDDLPGLPPDRQVEFRSDLVPGAAPVARAPYRLAPAEMQKMMA</sequence>
<name>A0ACB8YI69_ARCLA</name>
<organism evidence="1 2">
    <name type="scientific">Arctium lappa</name>
    <name type="common">Greater burdock</name>
    <name type="synonym">Lappa major</name>
    <dbReference type="NCBI Taxonomy" id="4217"/>
    <lineage>
        <taxon>Eukaryota</taxon>
        <taxon>Viridiplantae</taxon>
        <taxon>Streptophyta</taxon>
        <taxon>Embryophyta</taxon>
        <taxon>Tracheophyta</taxon>
        <taxon>Spermatophyta</taxon>
        <taxon>Magnoliopsida</taxon>
        <taxon>eudicotyledons</taxon>
        <taxon>Gunneridae</taxon>
        <taxon>Pentapetalae</taxon>
        <taxon>asterids</taxon>
        <taxon>campanulids</taxon>
        <taxon>Asterales</taxon>
        <taxon>Asteraceae</taxon>
        <taxon>Carduoideae</taxon>
        <taxon>Cardueae</taxon>
        <taxon>Arctiinae</taxon>
        <taxon>Arctium</taxon>
    </lineage>
</organism>
<dbReference type="EMBL" id="CM042058">
    <property type="protein sequence ID" value="KAI3684983.1"/>
    <property type="molecule type" value="Genomic_DNA"/>
</dbReference>